<evidence type="ECO:0000259" key="5">
    <source>
        <dbReference type="PROSITE" id="PS50102"/>
    </source>
</evidence>
<dbReference type="Gene3D" id="3.30.70.330">
    <property type="match status" value="1"/>
</dbReference>
<protein>
    <recommendedName>
        <fullName evidence="5">RRM domain-containing protein</fullName>
    </recommendedName>
</protein>
<dbReference type="GO" id="GO:0071011">
    <property type="term" value="C:precatalytic spliceosome"/>
    <property type="evidence" value="ECO:0007669"/>
    <property type="project" value="TreeGrafter"/>
</dbReference>
<keyword evidence="7" id="KW-1185">Reference proteome</keyword>
<dbReference type="InterPro" id="IPR012677">
    <property type="entry name" value="Nucleotide-bd_a/b_plait_sf"/>
</dbReference>
<dbReference type="EMBL" id="CP093343">
    <property type="protein sequence ID" value="WOG81561.1"/>
    <property type="molecule type" value="Genomic_DNA"/>
</dbReference>
<dbReference type="InterPro" id="IPR000504">
    <property type="entry name" value="RRM_dom"/>
</dbReference>
<dbReference type="GO" id="GO:0030619">
    <property type="term" value="F:U1 snRNA binding"/>
    <property type="evidence" value="ECO:0007669"/>
    <property type="project" value="TreeGrafter"/>
</dbReference>
<dbReference type="SUPFAM" id="SSF54928">
    <property type="entry name" value="RNA-binding domain, RBD"/>
    <property type="match status" value="1"/>
</dbReference>
<dbReference type="SMART" id="SM00360">
    <property type="entry name" value="RRM"/>
    <property type="match status" value="1"/>
</dbReference>
<keyword evidence="2" id="KW-0539">Nucleus</keyword>
<dbReference type="InterPro" id="IPR035979">
    <property type="entry name" value="RBD_domain_sf"/>
</dbReference>
<dbReference type="GO" id="GO:0003729">
    <property type="term" value="F:mRNA binding"/>
    <property type="evidence" value="ECO:0007669"/>
    <property type="project" value="TreeGrafter"/>
</dbReference>
<reference evidence="6" key="1">
    <citation type="journal article" date="2016" name="Nat. Genet.">
        <title>A high-quality carrot genome assembly provides new insights into carotenoid accumulation and asterid genome evolution.</title>
        <authorList>
            <person name="Iorizzo M."/>
            <person name="Ellison S."/>
            <person name="Senalik D."/>
            <person name="Zeng P."/>
            <person name="Satapoomin P."/>
            <person name="Huang J."/>
            <person name="Bowman M."/>
            <person name="Iovene M."/>
            <person name="Sanseverino W."/>
            <person name="Cavagnaro P."/>
            <person name="Yildiz M."/>
            <person name="Macko-Podgorni A."/>
            <person name="Moranska E."/>
            <person name="Grzebelus E."/>
            <person name="Grzebelus D."/>
            <person name="Ashrafi H."/>
            <person name="Zheng Z."/>
            <person name="Cheng S."/>
            <person name="Spooner D."/>
            <person name="Van Deynze A."/>
            <person name="Simon P."/>
        </authorList>
    </citation>
    <scope>NUCLEOTIDE SEQUENCE</scope>
    <source>
        <tissue evidence="6">Leaf</tissue>
    </source>
</reference>
<dbReference type="InterPro" id="IPR003954">
    <property type="entry name" value="RRM_euk-type"/>
</dbReference>
<dbReference type="SMART" id="SM00361">
    <property type="entry name" value="RRM_1"/>
    <property type="match status" value="1"/>
</dbReference>
<dbReference type="GO" id="GO:0071004">
    <property type="term" value="C:U2-type prespliceosome"/>
    <property type="evidence" value="ECO:0007669"/>
    <property type="project" value="TreeGrafter"/>
</dbReference>
<accession>A0AAF0W1T4</accession>
<dbReference type="PANTHER" id="PTHR13952">
    <property type="entry name" value="U1 SMALL NUCLEAR RIBONUCLEOPROTEIN 70 KD"/>
    <property type="match status" value="1"/>
</dbReference>
<feature type="domain" description="RRM" evidence="5">
    <location>
        <begin position="39"/>
        <end position="117"/>
    </location>
</feature>
<gene>
    <name evidence="6" type="ORF">DCAR_0100712</name>
</gene>
<proteinExistence type="predicted"/>
<dbReference type="GO" id="GO:0000398">
    <property type="term" value="P:mRNA splicing, via spliceosome"/>
    <property type="evidence" value="ECO:0007669"/>
    <property type="project" value="TreeGrafter"/>
</dbReference>
<dbReference type="Proteomes" id="UP000077755">
    <property type="component" value="Chromosome 1"/>
</dbReference>
<evidence type="ECO:0000256" key="4">
    <source>
        <dbReference type="SAM" id="MobiDB-lite"/>
    </source>
</evidence>
<evidence type="ECO:0000313" key="6">
    <source>
        <dbReference type="EMBL" id="WOG81561.1"/>
    </source>
</evidence>
<evidence type="ECO:0000256" key="1">
    <source>
        <dbReference type="ARBA" id="ARBA00004123"/>
    </source>
</evidence>
<dbReference type="InterPro" id="IPR051183">
    <property type="entry name" value="U1_U11-U12_snRNP_70-35kDa"/>
</dbReference>
<evidence type="ECO:0000256" key="2">
    <source>
        <dbReference type="ARBA" id="ARBA00023242"/>
    </source>
</evidence>
<dbReference type="PANTHER" id="PTHR13952:SF19">
    <property type="entry name" value="GLYCINE-RICH RNA-BINDING PROTEIN 4, MITOCHONDRIAL ISOFORM X1"/>
    <property type="match status" value="1"/>
</dbReference>
<dbReference type="Pfam" id="PF00076">
    <property type="entry name" value="RRM_1"/>
    <property type="match status" value="1"/>
</dbReference>
<keyword evidence="3" id="KW-0694">RNA-binding</keyword>
<sequence>MATTTNIWLNLGSISTPRQPKFHKVKPLKASLFDFPLASKIMVRNLSFSTTESCLEKEFSNFGEIAEVKIVKDEVRKRSKGYAFIQYSSQEAALQALENMDRKYVDGRLIYVDLAKLDKHSYYRPPITSGPPEGKMTATRREEQNE</sequence>
<dbReference type="GO" id="GO:0005685">
    <property type="term" value="C:U1 snRNP"/>
    <property type="evidence" value="ECO:0007669"/>
    <property type="project" value="TreeGrafter"/>
</dbReference>
<evidence type="ECO:0000313" key="7">
    <source>
        <dbReference type="Proteomes" id="UP000077755"/>
    </source>
</evidence>
<dbReference type="KEGG" id="dcr:108205357"/>
<evidence type="ECO:0000256" key="3">
    <source>
        <dbReference type="PROSITE-ProRule" id="PRU00176"/>
    </source>
</evidence>
<reference evidence="6" key="2">
    <citation type="submission" date="2022-03" db="EMBL/GenBank/DDBJ databases">
        <title>Draft title - Genomic analysis of global carrot germplasm unveils the trajectory of domestication and the origin of high carotenoid orange carrot.</title>
        <authorList>
            <person name="Iorizzo M."/>
            <person name="Ellison S."/>
            <person name="Senalik D."/>
            <person name="Macko-Podgorni A."/>
            <person name="Grzebelus D."/>
            <person name="Bostan H."/>
            <person name="Rolling W."/>
            <person name="Curaba J."/>
            <person name="Simon P."/>
        </authorList>
    </citation>
    <scope>NUCLEOTIDE SEQUENCE</scope>
    <source>
        <tissue evidence="6">Leaf</tissue>
    </source>
</reference>
<dbReference type="AlphaFoldDB" id="A0AAF0W1T4"/>
<feature type="region of interest" description="Disordered" evidence="4">
    <location>
        <begin position="123"/>
        <end position="146"/>
    </location>
</feature>
<dbReference type="PROSITE" id="PS50102">
    <property type="entry name" value="RRM"/>
    <property type="match status" value="1"/>
</dbReference>
<organism evidence="6 7">
    <name type="scientific">Daucus carota subsp. sativus</name>
    <name type="common">Carrot</name>
    <dbReference type="NCBI Taxonomy" id="79200"/>
    <lineage>
        <taxon>Eukaryota</taxon>
        <taxon>Viridiplantae</taxon>
        <taxon>Streptophyta</taxon>
        <taxon>Embryophyta</taxon>
        <taxon>Tracheophyta</taxon>
        <taxon>Spermatophyta</taxon>
        <taxon>Magnoliopsida</taxon>
        <taxon>eudicotyledons</taxon>
        <taxon>Gunneridae</taxon>
        <taxon>Pentapetalae</taxon>
        <taxon>asterids</taxon>
        <taxon>campanulids</taxon>
        <taxon>Apiales</taxon>
        <taxon>Apiaceae</taxon>
        <taxon>Apioideae</taxon>
        <taxon>Scandiceae</taxon>
        <taxon>Daucinae</taxon>
        <taxon>Daucus</taxon>
        <taxon>Daucus sect. Daucus</taxon>
    </lineage>
</organism>
<name>A0AAF0W1T4_DAUCS</name>
<comment type="subcellular location">
    <subcellularLocation>
        <location evidence="1">Nucleus</location>
    </subcellularLocation>
</comment>